<dbReference type="PANTHER" id="PTHR37984">
    <property type="entry name" value="PROTEIN CBG26694"/>
    <property type="match status" value="1"/>
</dbReference>
<keyword evidence="3" id="KW-1185">Reference proteome</keyword>
<dbReference type="InterPro" id="IPR036397">
    <property type="entry name" value="RNaseH_sf"/>
</dbReference>
<reference evidence="2" key="1">
    <citation type="submission" date="2020-06" db="EMBL/GenBank/DDBJ databases">
        <authorList>
            <person name="Li T."/>
            <person name="Hu X."/>
            <person name="Zhang T."/>
            <person name="Song X."/>
            <person name="Zhang H."/>
            <person name="Dai N."/>
            <person name="Sheng W."/>
            <person name="Hou X."/>
            <person name="Wei L."/>
        </authorList>
    </citation>
    <scope>NUCLEOTIDE SEQUENCE</scope>
    <source>
        <strain evidence="2">K16</strain>
        <tissue evidence="2">Leaf</tissue>
    </source>
</reference>
<comment type="caution">
    <text evidence="2">The sequence shown here is derived from an EMBL/GenBank/DDBJ whole genome shotgun (WGS) entry which is preliminary data.</text>
</comment>
<gene>
    <name evidence="2" type="ORF">Sango_1262200</name>
</gene>
<name>A0AAE1WQM8_9LAMI</name>
<dbReference type="GO" id="GO:0003676">
    <property type="term" value="F:nucleic acid binding"/>
    <property type="evidence" value="ECO:0007669"/>
    <property type="project" value="InterPro"/>
</dbReference>
<dbReference type="Pfam" id="PF00665">
    <property type="entry name" value="rve"/>
    <property type="match status" value="1"/>
</dbReference>
<dbReference type="GO" id="GO:0015074">
    <property type="term" value="P:DNA integration"/>
    <property type="evidence" value="ECO:0007669"/>
    <property type="project" value="InterPro"/>
</dbReference>
<accession>A0AAE1WQM8</accession>
<sequence>MVFSDHTTLKHLLSKKESKPRLIRWILLLQDFNLTIKDSKGSENLVADHLSRLTREEDDTPICDSFPSERLFKMQSMVPWFSYILLDVDYVSKWVEAKATQTDDSAAVIGFVKSHIFNRFGVPRAFISDQGSHLYNCTVGTLFKKYGVHHRVATTYHPQTNG</sequence>
<dbReference type="EMBL" id="JACGWL010000007">
    <property type="protein sequence ID" value="KAK4397867.1"/>
    <property type="molecule type" value="Genomic_DNA"/>
</dbReference>
<dbReference type="InterPro" id="IPR012337">
    <property type="entry name" value="RNaseH-like_sf"/>
</dbReference>
<evidence type="ECO:0000313" key="2">
    <source>
        <dbReference type="EMBL" id="KAK4397867.1"/>
    </source>
</evidence>
<dbReference type="PANTHER" id="PTHR37984:SF5">
    <property type="entry name" value="PROTEIN NYNRIN-LIKE"/>
    <property type="match status" value="1"/>
</dbReference>
<evidence type="ECO:0000259" key="1">
    <source>
        <dbReference type="PROSITE" id="PS50994"/>
    </source>
</evidence>
<dbReference type="Proteomes" id="UP001289374">
    <property type="component" value="Unassembled WGS sequence"/>
</dbReference>
<evidence type="ECO:0000313" key="3">
    <source>
        <dbReference type="Proteomes" id="UP001289374"/>
    </source>
</evidence>
<reference evidence="2" key="2">
    <citation type="journal article" date="2024" name="Plant">
        <title>Genomic evolution and insights into agronomic trait innovations of Sesamum species.</title>
        <authorList>
            <person name="Miao H."/>
            <person name="Wang L."/>
            <person name="Qu L."/>
            <person name="Liu H."/>
            <person name="Sun Y."/>
            <person name="Le M."/>
            <person name="Wang Q."/>
            <person name="Wei S."/>
            <person name="Zheng Y."/>
            <person name="Lin W."/>
            <person name="Duan Y."/>
            <person name="Cao H."/>
            <person name="Xiong S."/>
            <person name="Wang X."/>
            <person name="Wei L."/>
            <person name="Li C."/>
            <person name="Ma Q."/>
            <person name="Ju M."/>
            <person name="Zhao R."/>
            <person name="Li G."/>
            <person name="Mu C."/>
            <person name="Tian Q."/>
            <person name="Mei H."/>
            <person name="Zhang T."/>
            <person name="Gao T."/>
            <person name="Zhang H."/>
        </authorList>
    </citation>
    <scope>NUCLEOTIDE SEQUENCE</scope>
    <source>
        <strain evidence="2">K16</strain>
    </source>
</reference>
<protein>
    <recommendedName>
        <fullName evidence="1">Integrase catalytic domain-containing protein</fullName>
    </recommendedName>
</protein>
<dbReference type="InterPro" id="IPR050951">
    <property type="entry name" value="Retrovirus_Pol_polyprotein"/>
</dbReference>
<organism evidence="2 3">
    <name type="scientific">Sesamum angolense</name>
    <dbReference type="NCBI Taxonomy" id="2727404"/>
    <lineage>
        <taxon>Eukaryota</taxon>
        <taxon>Viridiplantae</taxon>
        <taxon>Streptophyta</taxon>
        <taxon>Embryophyta</taxon>
        <taxon>Tracheophyta</taxon>
        <taxon>Spermatophyta</taxon>
        <taxon>Magnoliopsida</taxon>
        <taxon>eudicotyledons</taxon>
        <taxon>Gunneridae</taxon>
        <taxon>Pentapetalae</taxon>
        <taxon>asterids</taxon>
        <taxon>lamiids</taxon>
        <taxon>Lamiales</taxon>
        <taxon>Pedaliaceae</taxon>
        <taxon>Sesamum</taxon>
    </lineage>
</organism>
<feature type="domain" description="Integrase catalytic" evidence="1">
    <location>
        <begin position="57"/>
        <end position="162"/>
    </location>
</feature>
<dbReference type="SUPFAM" id="SSF53098">
    <property type="entry name" value="Ribonuclease H-like"/>
    <property type="match status" value="1"/>
</dbReference>
<dbReference type="AlphaFoldDB" id="A0AAE1WQM8"/>
<dbReference type="Gene3D" id="3.30.420.10">
    <property type="entry name" value="Ribonuclease H-like superfamily/Ribonuclease H"/>
    <property type="match status" value="1"/>
</dbReference>
<dbReference type="InterPro" id="IPR001584">
    <property type="entry name" value="Integrase_cat-core"/>
</dbReference>
<dbReference type="PROSITE" id="PS50994">
    <property type="entry name" value="INTEGRASE"/>
    <property type="match status" value="1"/>
</dbReference>
<proteinExistence type="predicted"/>